<dbReference type="RefSeq" id="XP_001578977.1">
    <property type="nucleotide sequence ID" value="XM_001578927.1"/>
</dbReference>
<dbReference type="Proteomes" id="UP000001542">
    <property type="component" value="Unassembled WGS sequence"/>
</dbReference>
<accession>A2DNI8</accession>
<dbReference type="SUPFAM" id="SSF52058">
    <property type="entry name" value="L domain-like"/>
    <property type="match status" value="3"/>
</dbReference>
<dbReference type="InterPro" id="IPR026906">
    <property type="entry name" value="LRR_5"/>
</dbReference>
<dbReference type="PANTHER" id="PTHR45661:SF3">
    <property type="entry name" value="IG-LIKE DOMAIN-CONTAINING PROTEIN"/>
    <property type="match status" value="1"/>
</dbReference>
<name>A2DNI8_TRIV3</name>
<dbReference type="PANTHER" id="PTHR45661">
    <property type="entry name" value="SURFACE ANTIGEN"/>
    <property type="match status" value="1"/>
</dbReference>
<proteinExistence type="predicted"/>
<dbReference type="InterPro" id="IPR032675">
    <property type="entry name" value="LRR_dom_sf"/>
</dbReference>
<evidence type="ECO:0000313" key="2">
    <source>
        <dbReference type="Proteomes" id="UP000001542"/>
    </source>
</evidence>
<gene>
    <name evidence="1" type="ORF">TVAG_113350</name>
</gene>
<dbReference type="EMBL" id="DS113223">
    <property type="protein sequence ID" value="EAY17991.1"/>
    <property type="molecule type" value="Genomic_DNA"/>
</dbReference>
<reference evidence="1" key="2">
    <citation type="journal article" date="2007" name="Science">
        <title>Draft genome sequence of the sexually transmitted pathogen Trichomonas vaginalis.</title>
        <authorList>
            <person name="Carlton J.M."/>
            <person name="Hirt R.P."/>
            <person name="Silva J.C."/>
            <person name="Delcher A.L."/>
            <person name="Schatz M."/>
            <person name="Zhao Q."/>
            <person name="Wortman J.R."/>
            <person name="Bidwell S.L."/>
            <person name="Alsmark U.C.M."/>
            <person name="Besteiro S."/>
            <person name="Sicheritz-Ponten T."/>
            <person name="Noel C.J."/>
            <person name="Dacks J.B."/>
            <person name="Foster P.G."/>
            <person name="Simillion C."/>
            <person name="Van de Peer Y."/>
            <person name="Miranda-Saavedra D."/>
            <person name="Barton G.J."/>
            <person name="Westrop G.D."/>
            <person name="Mueller S."/>
            <person name="Dessi D."/>
            <person name="Fiori P.L."/>
            <person name="Ren Q."/>
            <person name="Paulsen I."/>
            <person name="Zhang H."/>
            <person name="Bastida-Corcuera F.D."/>
            <person name="Simoes-Barbosa A."/>
            <person name="Brown M.T."/>
            <person name="Hayes R.D."/>
            <person name="Mukherjee M."/>
            <person name="Okumura C.Y."/>
            <person name="Schneider R."/>
            <person name="Smith A.J."/>
            <person name="Vanacova S."/>
            <person name="Villalvazo M."/>
            <person name="Haas B.J."/>
            <person name="Pertea M."/>
            <person name="Feldblyum T.V."/>
            <person name="Utterback T.R."/>
            <person name="Shu C.L."/>
            <person name="Osoegawa K."/>
            <person name="de Jong P.J."/>
            <person name="Hrdy I."/>
            <person name="Horvathova L."/>
            <person name="Zubacova Z."/>
            <person name="Dolezal P."/>
            <person name="Malik S.B."/>
            <person name="Logsdon J.M. Jr."/>
            <person name="Henze K."/>
            <person name="Gupta A."/>
            <person name="Wang C.C."/>
            <person name="Dunne R.L."/>
            <person name="Upcroft J.A."/>
            <person name="Upcroft P."/>
            <person name="White O."/>
            <person name="Salzberg S.L."/>
            <person name="Tang P."/>
            <person name="Chiu C.-H."/>
            <person name="Lee Y.-S."/>
            <person name="Embley T.M."/>
            <person name="Coombs G.H."/>
            <person name="Mottram J.C."/>
            <person name="Tachezy J."/>
            <person name="Fraser-Liggett C.M."/>
            <person name="Johnson P.J."/>
        </authorList>
    </citation>
    <scope>NUCLEOTIDE SEQUENCE [LARGE SCALE GENOMIC DNA]</scope>
    <source>
        <strain evidence="1">G3</strain>
    </source>
</reference>
<dbReference type="Pfam" id="PF13306">
    <property type="entry name" value="LRR_5"/>
    <property type="match status" value="3"/>
</dbReference>
<dbReference type="SMR" id="A2DNI8"/>
<dbReference type="AlphaFoldDB" id="A2DNI8"/>
<organism evidence="1 2">
    <name type="scientific">Trichomonas vaginalis (strain ATCC PRA-98 / G3)</name>
    <dbReference type="NCBI Taxonomy" id="412133"/>
    <lineage>
        <taxon>Eukaryota</taxon>
        <taxon>Metamonada</taxon>
        <taxon>Parabasalia</taxon>
        <taxon>Trichomonadida</taxon>
        <taxon>Trichomonadidae</taxon>
        <taxon>Trichomonas</taxon>
    </lineage>
</organism>
<dbReference type="Gene3D" id="3.80.10.10">
    <property type="entry name" value="Ribonuclease Inhibitor"/>
    <property type="match status" value="4"/>
</dbReference>
<dbReference type="InterPro" id="IPR053139">
    <property type="entry name" value="Surface_bspA-like"/>
</dbReference>
<protein>
    <submittedName>
        <fullName evidence="1">Surface antigen BspA-like</fullName>
    </submittedName>
</protein>
<sequence>MNVKCDSNASSIIDGDYIKGIFEFNSTFRTIEITGNIKKIPSYCFHGCSELVSVSLFSKITSIGHFALSHCEKLKNISIPTTVESIGIQCFSYCLSLNKIDLPNSISNIQDGSFSYCTWISDIKLPKCLEQISRYAFIGCGELKNISLPVSLKIIQMHAFSECSSLIEIVIPDSVIGIDINAFSECHNLQRIQPPMRIIVKKFGPHTHGYLPENCIINYTFKENETRIKAYSFFRNKRVTEINLNKIYFGSEKFDIPENLTHIEEESFYECLNLKKIILSEKIISIGNDAFNSCVNLTIIMLNNIFISLGIRCFENILAICQFPEQHSGFQPYQYYGQYNIEAKAPTDSTFLPPFCFYNSSLTSLKLNGMIKTIGTYCFAGTNVEEVNLYGVEILGGSAFAESRQLKRVLFSDSIKFIGEYAFYNCSRLIALEFSSQNAIDVLQSAFESCSNLDISTILLKMKYIPVKCFYNVTNIESINIHSNIDRIEDYAFCYASNVKSLVIEEGIRTIGKFSFNNVNITTIILPDSLTSIGEYCFGSCSNLVTVRNHN</sequence>
<dbReference type="KEGG" id="tva:5463495"/>
<dbReference type="InParanoid" id="A2DNI8"/>
<dbReference type="VEuPathDB" id="TrichDB:TVAG_113350"/>
<reference evidence="1" key="1">
    <citation type="submission" date="2006-10" db="EMBL/GenBank/DDBJ databases">
        <authorList>
            <person name="Amadeo P."/>
            <person name="Zhao Q."/>
            <person name="Wortman J."/>
            <person name="Fraser-Liggett C."/>
            <person name="Carlton J."/>
        </authorList>
    </citation>
    <scope>NUCLEOTIDE SEQUENCE</scope>
    <source>
        <strain evidence="1">G3</strain>
    </source>
</reference>
<dbReference type="STRING" id="5722.A2DNI8"/>
<dbReference type="VEuPathDB" id="TrichDB:TVAGG3_0837950"/>
<keyword evidence="2" id="KW-1185">Reference proteome</keyword>
<evidence type="ECO:0000313" key="1">
    <source>
        <dbReference type="EMBL" id="EAY17991.1"/>
    </source>
</evidence>